<evidence type="ECO:0000313" key="2">
    <source>
        <dbReference type="Proteomes" id="UP000276133"/>
    </source>
</evidence>
<gene>
    <name evidence="1" type="ORF">BpHYR1_010252</name>
</gene>
<organism evidence="1 2">
    <name type="scientific">Brachionus plicatilis</name>
    <name type="common">Marine rotifer</name>
    <name type="synonym">Brachionus muelleri</name>
    <dbReference type="NCBI Taxonomy" id="10195"/>
    <lineage>
        <taxon>Eukaryota</taxon>
        <taxon>Metazoa</taxon>
        <taxon>Spiralia</taxon>
        <taxon>Gnathifera</taxon>
        <taxon>Rotifera</taxon>
        <taxon>Eurotatoria</taxon>
        <taxon>Monogononta</taxon>
        <taxon>Pseudotrocha</taxon>
        <taxon>Ploima</taxon>
        <taxon>Brachionidae</taxon>
        <taxon>Brachionus</taxon>
    </lineage>
</organism>
<dbReference type="EMBL" id="REGN01009931">
    <property type="protein sequence ID" value="RNA00077.1"/>
    <property type="molecule type" value="Genomic_DNA"/>
</dbReference>
<keyword evidence="2" id="KW-1185">Reference proteome</keyword>
<protein>
    <submittedName>
        <fullName evidence="1">Uncharacterized protein</fullName>
    </submittedName>
</protein>
<proteinExistence type="predicted"/>
<dbReference type="Proteomes" id="UP000276133">
    <property type="component" value="Unassembled WGS sequence"/>
</dbReference>
<sequence length="69" mass="8438">MNILPLQLANFDMPKIENKEENKLKVQKKIHFYINRFLSILRATWMSHRRITMKNITVQLEEFVYVEED</sequence>
<dbReference type="AlphaFoldDB" id="A0A3M7PLU5"/>
<evidence type="ECO:0000313" key="1">
    <source>
        <dbReference type="EMBL" id="RNA00077.1"/>
    </source>
</evidence>
<comment type="caution">
    <text evidence="1">The sequence shown here is derived from an EMBL/GenBank/DDBJ whole genome shotgun (WGS) entry which is preliminary data.</text>
</comment>
<accession>A0A3M7PLU5</accession>
<reference evidence="1 2" key="1">
    <citation type="journal article" date="2018" name="Sci. Rep.">
        <title>Genomic signatures of local adaptation to the degree of environmental predictability in rotifers.</title>
        <authorList>
            <person name="Franch-Gras L."/>
            <person name="Hahn C."/>
            <person name="Garcia-Roger E.M."/>
            <person name="Carmona M.J."/>
            <person name="Serra M."/>
            <person name="Gomez A."/>
        </authorList>
    </citation>
    <scope>NUCLEOTIDE SEQUENCE [LARGE SCALE GENOMIC DNA]</scope>
    <source>
        <strain evidence="1">HYR1</strain>
    </source>
</reference>
<name>A0A3M7PLU5_BRAPC</name>